<comment type="caution">
    <text evidence="1">The sequence shown here is derived from an EMBL/GenBank/DDBJ whole genome shotgun (WGS) entry which is preliminary data.</text>
</comment>
<accession>A0ABQ7ACX6</accession>
<keyword evidence="2" id="KW-1185">Reference proteome</keyword>
<proteinExistence type="predicted"/>
<dbReference type="InterPro" id="IPR011990">
    <property type="entry name" value="TPR-like_helical_dom_sf"/>
</dbReference>
<reference evidence="1 2" key="1">
    <citation type="journal article" date="2020" name="BMC Genomics">
        <title>Intraspecific diversification of the crop wild relative Brassica cretica Lam. using demographic model selection.</title>
        <authorList>
            <person name="Kioukis A."/>
            <person name="Michalopoulou V.A."/>
            <person name="Briers L."/>
            <person name="Pirintsos S."/>
            <person name="Studholme D.J."/>
            <person name="Pavlidis P."/>
            <person name="Sarris P.F."/>
        </authorList>
    </citation>
    <scope>NUCLEOTIDE SEQUENCE [LARGE SCALE GENOMIC DNA]</scope>
    <source>
        <strain evidence="2">cv. PFS-1207/04</strain>
    </source>
</reference>
<dbReference type="EMBL" id="QGKV02002055">
    <property type="protein sequence ID" value="KAF3495534.1"/>
    <property type="molecule type" value="Genomic_DNA"/>
</dbReference>
<sequence length="53" mass="5874">MSRSFADKKAIKLDPILARANLRKGTTCMKLEEYTTAKEAQEKGAFVAPNDTN</sequence>
<gene>
    <name evidence="1" type="ORF">DY000_02055098</name>
</gene>
<name>A0ABQ7ACX6_BRACR</name>
<dbReference type="Proteomes" id="UP000266723">
    <property type="component" value="Unassembled WGS sequence"/>
</dbReference>
<organism evidence="1 2">
    <name type="scientific">Brassica cretica</name>
    <name type="common">Mustard</name>
    <dbReference type="NCBI Taxonomy" id="69181"/>
    <lineage>
        <taxon>Eukaryota</taxon>
        <taxon>Viridiplantae</taxon>
        <taxon>Streptophyta</taxon>
        <taxon>Embryophyta</taxon>
        <taxon>Tracheophyta</taxon>
        <taxon>Spermatophyta</taxon>
        <taxon>Magnoliopsida</taxon>
        <taxon>eudicotyledons</taxon>
        <taxon>Gunneridae</taxon>
        <taxon>Pentapetalae</taxon>
        <taxon>rosids</taxon>
        <taxon>malvids</taxon>
        <taxon>Brassicales</taxon>
        <taxon>Brassicaceae</taxon>
        <taxon>Brassiceae</taxon>
        <taxon>Brassica</taxon>
    </lineage>
</organism>
<evidence type="ECO:0000313" key="2">
    <source>
        <dbReference type="Proteomes" id="UP000266723"/>
    </source>
</evidence>
<protein>
    <submittedName>
        <fullName evidence="1">Uncharacterized protein</fullName>
    </submittedName>
</protein>
<dbReference type="Gene3D" id="1.25.40.10">
    <property type="entry name" value="Tetratricopeptide repeat domain"/>
    <property type="match status" value="1"/>
</dbReference>
<evidence type="ECO:0000313" key="1">
    <source>
        <dbReference type="EMBL" id="KAF3495534.1"/>
    </source>
</evidence>
<dbReference type="SUPFAM" id="SSF48452">
    <property type="entry name" value="TPR-like"/>
    <property type="match status" value="1"/>
</dbReference>